<dbReference type="OMA" id="IDRCFWV"/>
<dbReference type="RefSeq" id="XP_002676079.1">
    <property type="nucleotide sequence ID" value="XM_002676033.1"/>
</dbReference>
<reference evidence="1 2" key="1">
    <citation type="journal article" date="2010" name="Cell">
        <title>The genome of Naegleria gruberi illuminates early eukaryotic versatility.</title>
        <authorList>
            <person name="Fritz-Laylin L.K."/>
            <person name="Prochnik S.E."/>
            <person name="Ginger M.L."/>
            <person name="Dacks J.B."/>
            <person name="Carpenter M.L."/>
            <person name="Field M.C."/>
            <person name="Kuo A."/>
            <person name="Paredez A."/>
            <person name="Chapman J."/>
            <person name="Pham J."/>
            <person name="Shu S."/>
            <person name="Neupane R."/>
            <person name="Cipriano M."/>
            <person name="Mancuso J."/>
            <person name="Tu H."/>
            <person name="Salamov A."/>
            <person name="Lindquist E."/>
            <person name="Shapiro H."/>
            <person name="Lucas S."/>
            <person name="Grigoriev I.V."/>
            <person name="Cande W.Z."/>
            <person name="Fulton C."/>
            <person name="Rokhsar D.S."/>
            <person name="Dawson S.C."/>
        </authorList>
    </citation>
    <scope>NUCLEOTIDE SEQUENCE [LARGE SCALE GENOMIC DNA]</scope>
    <source>
        <strain evidence="1 2">NEG-M</strain>
    </source>
</reference>
<dbReference type="InParanoid" id="D2VIU6"/>
<accession>D2VIU6</accession>
<dbReference type="KEGG" id="ngr:NAEGRDRAFT_49899"/>
<evidence type="ECO:0000313" key="2">
    <source>
        <dbReference type="Proteomes" id="UP000006671"/>
    </source>
</evidence>
<sequence length="529" mass="60389">MGNISGSTACDYSNTTDYASPRQRRFTCKSTTLERHYSIASQPPISLPNSYTNVSSLQTNNNTSILSSSPHSPKECQQQSAITQKLMTFLRFNPHYSARTIPEEQELWRTIIAQSGISCILSTPSKMRDFYLSGYDSSFLILKPKIEELEYELRPVLKHFGSFDATNNDVDESRAELWQLIDTPDYDSADVVQMAKLNKNVTGLKLLLLPSYPSIPKNSKVGSIPDKNESLTKTMRYLLSPLAVDLIFDTREEIHFKPVVAIGSLLLEWDSTVGLCIPRHSLQLSKMLIQENCIYSNDKINMEEALNIASELICEWNLRKPAIFSSFAPTKGERPRKQSIGSYYPPEQKIFENRERTVDSSAIHFAYDLLENIIKHCSTNMARNNEEEENEITQLFFPQTETCTSLLIKELLQYSSGNTLKLFDGGDSISLRFPVTEYFRESFDLPVTSPKFIEFNSHKEFDEFVLGLLDKEDDLAKKFPSEYAMLKCIDRCFWVGHLHDDEEYAFAPKRDCPFTDPSNLIGITLTMDR</sequence>
<evidence type="ECO:0000313" key="1">
    <source>
        <dbReference type="EMBL" id="EFC43335.1"/>
    </source>
</evidence>
<dbReference type="OrthoDB" id="10254646at2759"/>
<gene>
    <name evidence="1" type="ORF">NAEGRDRAFT_49899</name>
</gene>
<dbReference type="VEuPathDB" id="AmoebaDB:NAEGRDRAFT_49899"/>
<dbReference type="GeneID" id="8862010"/>
<protein>
    <submittedName>
        <fullName evidence="1">Predicted protein</fullName>
    </submittedName>
</protein>
<name>D2VIU6_NAEGR</name>
<organism evidence="2">
    <name type="scientific">Naegleria gruberi</name>
    <name type="common">Amoeba</name>
    <dbReference type="NCBI Taxonomy" id="5762"/>
    <lineage>
        <taxon>Eukaryota</taxon>
        <taxon>Discoba</taxon>
        <taxon>Heterolobosea</taxon>
        <taxon>Tetramitia</taxon>
        <taxon>Eutetramitia</taxon>
        <taxon>Vahlkampfiidae</taxon>
        <taxon>Naegleria</taxon>
    </lineage>
</organism>
<keyword evidence="2" id="KW-1185">Reference proteome</keyword>
<proteinExistence type="predicted"/>
<dbReference type="AlphaFoldDB" id="D2VIU6"/>
<dbReference type="EMBL" id="GG738874">
    <property type="protein sequence ID" value="EFC43335.1"/>
    <property type="molecule type" value="Genomic_DNA"/>
</dbReference>
<dbReference type="Proteomes" id="UP000006671">
    <property type="component" value="Unassembled WGS sequence"/>
</dbReference>